<dbReference type="AlphaFoldDB" id="A0A6G4XF61"/>
<dbReference type="EMBL" id="JAAKZW010000029">
    <property type="protein sequence ID" value="NGO76175.1"/>
    <property type="molecule type" value="Genomic_DNA"/>
</dbReference>
<organism evidence="1 2">
    <name type="scientific">Streptomyces mesophilus</name>
    <dbReference type="NCBI Taxonomy" id="1775132"/>
    <lineage>
        <taxon>Bacteria</taxon>
        <taxon>Bacillati</taxon>
        <taxon>Actinomycetota</taxon>
        <taxon>Actinomycetes</taxon>
        <taxon>Kitasatosporales</taxon>
        <taxon>Streptomycetaceae</taxon>
        <taxon>Streptomyces</taxon>
    </lineage>
</organism>
<proteinExistence type="predicted"/>
<sequence length="83" mass="8709">MTTPVAATCVGLEAVLVAAPGAETAFTDIYLAVRDWVWTEHRFQVSATVLRDVLRASGLSLSFSADGPAAVHDVALVAPEVVQ</sequence>
<keyword evidence="2" id="KW-1185">Reference proteome</keyword>
<comment type="caution">
    <text evidence="1">The sequence shown here is derived from an EMBL/GenBank/DDBJ whole genome shotgun (WGS) entry which is preliminary data.</text>
</comment>
<evidence type="ECO:0000313" key="1">
    <source>
        <dbReference type="EMBL" id="NGO76175.1"/>
    </source>
</evidence>
<protein>
    <submittedName>
        <fullName evidence="1">Uncharacterized protein</fullName>
    </submittedName>
</protein>
<accession>A0A6G4XF61</accession>
<dbReference type="RefSeq" id="WP_165331677.1">
    <property type="nucleotide sequence ID" value="NZ_JAAKZW010000029.1"/>
</dbReference>
<dbReference type="Proteomes" id="UP000481109">
    <property type="component" value="Unassembled WGS sequence"/>
</dbReference>
<evidence type="ECO:0000313" key="2">
    <source>
        <dbReference type="Proteomes" id="UP000481109"/>
    </source>
</evidence>
<gene>
    <name evidence="1" type="ORF">G6045_10920</name>
</gene>
<reference evidence="1 2" key="1">
    <citation type="submission" date="2020-02" db="EMBL/GenBank/DDBJ databases">
        <title>Whole-genome analyses of novel actinobacteria.</title>
        <authorList>
            <person name="Sahin N."/>
            <person name="Tokatli A."/>
        </authorList>
    </citation>
    <scope>NUCLEOTIDE SEQUENCE [LARGE SCALE GENOMIC DNA]</scope>
    <source>
        <strain evidence="1 2">YC504</strain>
    </source>
</reference>
<name>A0A6G4XF61_9ACTN</name>